<dbReference type="AlphaFoldDB" id="A0A0N4YKR7"/>
<evidence type="ECO:0000313" key="4">
    <source>
        <dbReference type="WBParaSite" id="NBR_0001765501-mRNA-1"/>
    </source>
</evidence>
<name>A0A0N4YKR7_NIPBR</name>
<keyword evidence="3" id="KW-1185">Reference proteome</keyword>
<evidence type="ECO:0000313" key="2">
    <source>
        <dbReference type="EMBL" id="VDL81313.1"/>
    </source>
</evidence>
<keyword evidence="1" id="KW-0472">Membrane</keyword>
<sequence length="227" mass="25312">MENSVNGLESMAQTAVESRSNTFTPIVDDLSFATAKIVMDGGIGISEAAAFTLRFSLLAATHMEGKNTMSKLQFFNDSMMYFDDGLEIRFKLYTIFGIMVCVASALCILVFSTKELRLNYMMYLALSLGDLINGASYVAAGLFRNSLIYNGQFFETTTGMECLFETPFAILLLIAGQYPALINLFIAMERIAALQFSAWYRVFWREHNKIYLILVASLLTFVSGQSP</sequence>
<reference evidence="2 3" key="2">
    <citation type="submission" date="2018-11" db="EMBL/GenBank/DDBJ databases">
        <authorList>
            <consortium name="Pathogen Informatics"/>
        </authorList>
    </citation>
    <scope>NUCLEOTIDE SEQUENCE [LARGE SCALE GENOMIC DNA]</scope>
</reference>
<accession>A0A0N4YKR7</accession>
<reference evidence="4" key="1">
    <citation type="submission" date="2017-02" db="UniProtKB">
        <authorList>
            <consortium name="WormBaseParasite"/>
        </authorList>
    </citation>
    <scope>IDENTIFICATION</scope>
</reference>
<keyword evidence="1" id="KW-1133">Transmembrane helix</keyword>
<dbReference type="Proteomes" id="UP000271162">
    <property type="component" value="Unassembled WGS sequence"/>
</dbReference>
<evidence type="ECO:0000256" key="1">
    <source>
        <dbReference type="SAM" id="Phobius"/>
    </source>
</evidence>
<organism evidence="4">
    <name type="scientific">Nippostrongylus brasiliensis</name>
    <name type="common">Rat hookworm</name>
    <dbReference type="NCBI Taxonomy" id="27835"/>
    <lineage>
        <taxon>Eukaryota</taxon>
        <taxon>Metazoa</taxon>
        <taxon>Ecdysozoa</taxon>
        <taxon>Nematoda</taxon>
        <taxon>Chromadorea</taxon>
        <taxon>Rhabditida</taxon>
        <taxon>Rhabditina</taxon>
        <taxon>Rhabditomorpha</taxon>
        <taxon>Strongyloidea</taxon>
        <taxon>Heligmosomidae</taxon>
        <taxon>Nippostrongylus</taxon>
    </lineage>
</organism>
<feature type="transmembrane region" description="Helical" evidence="1">
    <location>
        <begin position="90"/>
        <end position="111"/>
    </location>
</feature>
<evidence type="ECO:0000313" key="3">
    <source>
        <dbReference type="Proteomes" id="UP000271162"/>
    </source>
</evidence>
<dbReference type="EMBL" id="UYSL01022892">
    <property type="protein sequence ID" value="VDL81313.1"/>
    <property type="molecule type" value="Genomic_DNA"/>
</dbReference>
<feature type="transmembrane region" description="Helical" evidence="1">
    <location>
        <begin position="123"/>
        <end position="143"/>
    </location>
</feature>
<protein>
    <submittedName>
        <fullName evidence="4">G protein-coupled receptor</fullName>
    </submittedName>
</protein>
<keyword evidence="1" id="KW-0812">Transmembrane</keyword>
<dbReference type="WBParaSite" id="NBR_0001765501-mRNA-1">
    <property type="protein sequence ID" value="NBR_0001765501-mRNA-1"/>
    <property type="gene ID" value="NBR_0001765501"/>
</dbReference>
<proteinExistence type="predicted"/>
<gene>
    <name evidence="2" type="ORF">NBR_LOCUS17656</name>
</gene>
<feature type="transmembrane region" description="Helical" evidence="1">
    <location>
        <begin position="168"/>
        <end position="188"/>
    </location>
</feature>